<evidence type="ECO:0000313" key="1">
    <source>
        <dbReference type="EMBL" id="GBF34961.1"/>
    </source>
</evidence>
<reference evidence="2" key="1">
    <citation type="submission" date="2018-02" db="EMBL/GenBank/DDBJ databases">
        <title>Genome sequence of Desulfocucumis palustris strain NAW-5.</title>
        <authorList>
            <person name="Watanabe M."/>
            <person name="Kojima H."/>
            <person name="Fukui M."/>
        </authorList>
    </citation>
    <scope>NUCLEOTIDE SEQUENCE [LARGE SCALE GENOMIC DNA]</scope>
    <source>
        <strain evidence="2">NAW-5</strain>
    </source>
</reference>
<accession>A0A2L2XLY2</accession>
<sequence length="41" mass="4774">MAENKKRGIVEMELNGEVKRLRFCGLQRTLPGLLLIKYINK</sequence>
<organism evidence="1 2">
    <name type="scientific">Desulfocucumis palustris</name>
    <dbReference type="NCBI Taxonomy" id="1898651"/>
    <lineage>
        <taxon>Bacteria</taxon>
        <taxon>Bacillati</taxon>
        <taxon>Bacillota</taxon>
        <taxon>Clostridia</taxon>
        <taxon>Eubacteriales</taxon>
        <taxon>Desulfocucumaceae</taxon>
        <taxon>Desulfocucumis</taxon>
    </lineage>
</organism>
<keyword evidence="2" id="KW-1185">Reference proteome</keyword>
<dbReference type="EMBL" id="BFAV01000155">
    <property type="protein sequence ID" value="GBF34961.1"/>
    <property type="molecule type" value="Genomic_DNA"/>
</dbReference>
<name>A0A2L2XLY2_9FIRM</name>
<proteinExistence type="predicted"/>
<comment type="caution">
    <text evidence="1">The sequence shown here is derived from an EMBL/GenBank/DDBJ whole genome shotgun (WGS) entry which is preliminary data.</text>
</comment>
<evidence type="ECO:0000313" key="2">
    <source>
        <dbReference type="Proteomes" id="UP000239549"/>
    </source>
</evidence>
<gene>
    <name evidence="1" type="ORF">DCCM_4082</name>
</gene>
<protein>
    <submittedName>
        <fullName evidence="1">Uncharacterized protein</fullName>
    </submittedName>
</protein>
<dbReference type="RefSeq" id="WP_269433757.1">
    <property type="nucleotide sequence ID" value="NZ_BFAV01000155.1"/>
</dbReference>
<dbReference type="AlphaFoldDB" id="A0A2L2XLY2"/>
<dbReference type="Proteomes" id="UP000239549">
    <property type="component" value="Unassembled WGS sequence"/>
</dbReference>